<keyword evidence="1" id="KW-0489">Methyltransferase</keyword>
<evidence type="ECO:0000256" key="1">
    <source>
        <dbReference type="ARBA" id="ARBA00022603"/>
    </source>
</evidence>
<sequence length="264" mass="28325">MSRAERTTPVTARARPTAGRAVPTHNDDVDWDSWPVADYLAENYREVHPSDAAVITHHSAFYRRLAPGAVGRSVEFGAGPNLYPLILAAAASRRIDAVEAGAGNVAYLERQILCGPDASWLPFHALCRELNPALPATLAASLAHVDVVHGDVRDLPPGAYDLASMHFVAEGATEDRAEFAEFCRVFVRCVAPGGHLVAAFMENMPTYRVGPASRWPGCPVNPEIVTEVFAPLSRELSVTRIDADPTLPDYGDSGMVLLTAVSAA</sequence>
<dbReference type="InterPro" id="IPR029063">
    <property type="entry name" value="SAM-dependent_MTases_sf"/>
</dbReference>
<evidence type="ECO:0000313" key="5">
    <source>
        <dbReference type="EMBL" id="GAA3999460.1"/>
    </source>
</evidence>
<dbReference type="SUPFAM" id="SSF53335">
    <property type="entry name" value="S-adenosyl-L-methionine-dependent methyltransferases"/>
    <property type="match status" value="1"/>
</dbReference>
<comment type="caution">
    <text evidence="5">The sequence shown here is derived from an EMBL/GenBank/DDBJ whole genome shotgun (WGS) entry which is preliminary data.</text>
</comment>
<feature type="compositionally biased region" description="Low complexity" evidence="4">
    <location>
        <begin position="7"/>
        <end position="24"/>
    </location>
</feature>
<evidence type="ECO:0000256" key="3">
    <source>
        <dbReference type="ARBA" id="ARBA00022691"/>
    </source>
</evidence>
<accession>A0ABP7RM38</accession>
<dbReference type="Gene3D" id="3.40.50.150">
    <property type="entry name" value="Vaccinia Virus protein VP39"/>
    <property type="match status" value="1"/>
</dbReference>
<dbReference type="CDD" id="cd02440">
    <property type="entry name" value="AdoMet_MTases"/>
    <property type="match status" value="1"/>
</dbReference>
<dbReference type="InterPro" id="IPR000940">
    <property type="entry name" value="NNMT_TEMT_trans"/>
</dbReference>
<dbReference type="Proteomes" id="UP001500456">
    <property type="component" value="Unassembled WGS sequence"/>
</dbReference>
<keyword evidence="2" id="KW-0808">Transferase</keyword>
<dbReference type="EMBL" id="BAAAZX010000011">
    <property type="protein sequence ID" value="GAA3999460.1"/>
    <property type="molecule type" value="Genomic_DNA"/>
</dbReference>
<reference evidence="6" key="1">
    <citation type="journal article" date="2019" name="Int. J. Syst. Evol. Microbiol.">
        <title>The Global Catalogue of Microorganisms (GCM) 10K type strain sequencing project: providing services to taxonomists for standard genome sequencing and annotation.</title>
        <authorList>
            <consortium name="The Broad Institute Genomics Platform"/>
            <consortium name="The Broad Institute Genome Sequencing Center for Infectious Disease"/>
            <person name="Wu L."/>
            <person name="Ma J."/>
        </authorList>
    </citation>
    <scope>NUCLEOTIDE SEQUENCE [LARGE SCALE GENOMIC DNA]</scope>
    <source>
        <strain evidence="6">JCM 16924</strain>
    </source>
</reference>
<dbReference type="PROSITE" id="PS51681">
    <property type="entry name" value="SAM_MT_NNMT_PNMT_TEMT"/>
    <property type="match status" value="1"/>
</dbReference>
<evidence type="ECO:0000256" key="2">
    <source>
        <dbReference type="ARBA" id="ARBA00022679"/>
    </source>
</evidence>
<keyword evidence="6" id="KW-1185">Reference proteome</keyword>
<keyword evidence="3" id="KW-0949">S-adenosyl-L-methionine</keyword>
<feature type="region of interest" description="Disordered" evidence="4">
    <location>
        <begin position="1"/>
        <end position="26"/>
    </location>
</feature>
<evidence type="ECO:0000313" key="6">
    <source>
        <dbReference type="Proteomes" id="UP001500456"/>
    </source>
</evidence>
<name>A0ABP7RM38_9ACTN</name>
<organism evidence="5 6">
    <name type="scientific">Streptomyces plumbiresistens</name>
    <dbReference type="NCBI Taxonomy" id="511811"/>
    <lineage>
        <taxon>Bacteria</taxon>
        <taxon>Bacillati</taxon>
        <taxon>Actinomycetota</taxon>
        <taxon>Actinomycetes</taxon>
        <taxon>Kitasatosporales</taxon>
        <taxon>Streptomycetaceae</taxon>
        <taxon>Streptomyces</taxon>
    </lineage>
</organism>
<gene>
    <name evidence="5" type="ORF">GCM10022232_41540</name>
</gene>
<evidence type="ECO:0008006" key="7">
    <source>
        <dbReference type="Google" id="ProtNLM"/>
    </source>
</evidence>
<proteinExistence type="predicted"/>
<protein>
    <recommendedName>
        <fullName evidence="7">Methyltransferase</fullName>
    </recommendedName>
</protein>
<evidence type="ECO:0000256" key="4">
    <source>
        <dbReference type="SAM" id="MobiDB-lite"/>
    </source>
</evidence>